<dbReference type="SUPFAM" id="SSF52540">
    <property type="entry name" value="P-loop containing nucleoside triphosphate hydrolases"/>
    <property type="match status" value="2"/>
</dbReference>
<evidence type="ECO:0000256" key="10">
    <source>
        <dbReference type="HAMAP-Rule" id="MF_00185"/>
    </source>
</evidence>
<dbReference type="AlphaFoldDB" id="A0A9D2M495"/>
<keyword evidence="8 10" id="KW-0460">Magnesium</keyword>
<reference evidence="14" key="2">
    <citation type="submission" date="2021-04" db="EMBL/GenBank/DDBJ databases">
        <authorList>
            <person name="Gilroy R."/>
        </authorList>
    </citation>
    <scope>NUCLEOTIDE SEQUENCE</scope>
    <source>
        <strain evidence="14">ChiBcec8-13705</strain>
    </source>
</reference>
<evidence type="ECO:0000256" key="3">
    <source>
        <dbReference type="ARBA" id="ARBA00005842"/>
    </source>
</evidence>
<feature type="site" description="Interaction with substrate tRNA" evidence="10">
    <location>
        <position position="104"/>
    </location>
</feature>
<sequence>MSDPRPVVVAVGGPTATGKTALAVALAKRFGGEVLSADSMQIYKGLDIGTAKATPEEQGGVPHHLLDIVEPETPFSVADFTARADGIIRALSAAGKLPIVAGGTGLYITNLLAGTAFAPEKTDPDLRAAIEARAKTEGGPAALFAELQAADPDYAAAIHPNNLPRVIRALELYRATGRRMSEARAATRPETPPYRALCLALGYRDRETLYRRIDSRVDRMVAAGLLEEARRVYAHRATYRTAAQAIGYKEFFPYFEGKADLASCTAALKQASRRYAKRQLTWFRHQGEATWLYLDEPGAPPVEERAGKIVEKFLNGQTL</sequence>
<evidence type="ECO:0000256" key="1">
    <source>
        <dbReference type="ARBA" id="ARBA00001946"/>
    </source>
</evidence>
<keyword evidence="5 10" id="KW-0819">tRNA processing</keyword>
<evidence type="ECO:0000256" key="9">
    <source>
        <dbReference type="ARBA" id="ARBA00049563"/>
    </source>
</evidence>
<evidence type="ECO:0000313" key="15">
    <source>
        <dbReference type="Proteomes" id="UP000886803"/>
    </source>
</evidence>
<comment type="cofactor">
    <cofactor evidence="1 10">
        <name>Mg(2+)</name>
        <dbReference type="ChEBI" id="CHEBI:18420"/>
    </cofactor>
</comment>
<evidence type="ECO:0000256" key="4">
    <source>
        <dbReference type="ARBA" id="ARBA00022679"/>
    </source>
</evidence>
<dbReference type="InterPro" id="IPR027417">
    <property type="entry name" value="P-loop_NTPase"/>
</dbReference>
<name>A0A9D2M495_9FIRM</name>
<feature type="binding site" evidence="10">
    <location>
        <begin position="13"/>
        <end position="20"/>
    </location>
    <ligand>
        <name>ATP</name>
        <dbReference type="ChEBI" id="CHEBI:30616"/>
    </ligand>
</feature>
<dbReference type="InterPro" id="IPR018022">
    <property type="entry name" value="IPT"/>
</dbReference>
<evidence type="ECO:0000256" key="5">
    <source>
        <dbReference type="ARBA" id="ARBA00022694"/>
    </source>
</evidence>
<dbReference type="Pfam" id="PF01715">
    <property type="entry name" value="IPPT"/>
    <property type="match status" value="1"/>
</dbReference>
<comment type="caution">
    <text evidence="10">Lacks conserved residue(s) required for the propagation of feature annotation.</text>
</comment>
<dbReference type="GO" id="GO:0052381">
    <property type="term" value="F:tRNA dimethylallyltransferase activity"/>
    <property type="evidence" value="ECO:0007669"/>
    <property type="project" value="UniProtKB-UniRule"/>
</dbReference>
<keyword evidence="6 10" id="KW-0547">Nucleotide-binding</keyword>
<evidence type="ECO:0000256" key="13">
    <source>
        <dbReference type="RuleBase" id="RU003785"/>
    </source>
</evidence>
<keyword evidence="7 10" id="KW-0067">ATP-binding</keyword>
<dbReference type="EMBL" id="DWYG01000015">
    <property type="protein sequence ID" value="HJB41171.1"/>
    <property type="molecule type" value="Genomic_DNA"/>
</dbReference>
<comment type="subunit">
    <text evidence="10">Monomer.</text>
</comment>
<dbReference type="PANTHER" id="PTHR11088:SF60">
    <property type="entry name" value="TRNA DIMETHYLALLYLTRANSFERASE"/>
    <property type="match status" value="1"/>
</dbReference>
<dbReference type="PANTHER" id="PTHR11088">
    <property type="entry name" value="TRNA DIMETHYLALLYLTRANSFERASE"/>
    <property type="match status" value="1"/>
</dbReference>
<feature type="region of interest" description="Interaction with substrate tRNA" evidence="10">
    <location>
        <begin position="38"/>
        <end position="41"/>
    </location>
</feature>
<dbReference type="Gene3D" id="3.40.50.300">
    <property type="entry name" value="P-loop containing nucleotide triphosphate hydrolases"/>
    <property type="match status" value="1"/>
</dbReference>
<proteinExistence type="inferred from homology"/>
<dbReference type="GO" id="GO:0006400">
    <property type="term" value="P:tRNA modification"/>
    <property type="evidence" value="ECO:0007669"/>
    <property type="project" value="TreeGrafter"/>
</dbReference>
<comment type="similarity">
    <text evidence="3 10 13">Belongs to the IPP transferase family.</text>
</comment>
<organism evidence="14 15">
    <name type="scientific">Candidatus Gemmiger avicola</name>
    <dbReference type="NCBI Taxonomy" id="2838605"/>
    <lineage>
        <taxon>Bacteria</taxon>
        <taxon>Bacillati</taxon>
        <taxon>Bacillota</taxon>
        <taxon>Clostridia</taxon>
        <taxon>Eubacteriales</taxon>
        <taxon>Gemmiger</taxon>
    </lineage>
</organism>
<evidence type="ECO:0000256" key="12">
    <source>
        <dbReference type="RuleBase" id="RU003784"/>
    </source>
</evidence>
<dbReference type="InterPro" id="IPR039657">
    <property type="entry name" value="Dimethylallyltransferase"/>
</dbReference>
<feature type="site" description="Interaction with substrate tRNA" evidence="10">
    <location>
        <position position="127"/>
    </location>
</feature>
<comment type="function">
    <text evidence="2 10 12">Catalyzes the transfer of a dimethylallyl group onto the adenine at position 37 in tRNAs that read codons beginning with uridine, leading to the formation of N6-(dimethylallyl)adenosine (i(6)A).</text>
</comment>
<evidence type="ECO:0000256" key="7">
    <source>
        <dbReference type="ARBA" id="ARBA00022840"/>
    </source>
</evidence>
<comment type="catalytic activity">
    <reaction evidence="9 10 11">
        <text>adenosine(37) in tRNA + dimethylallyl diphosphate = N(6)-dimethylallyladenosine(37) in tRNA + diphosphate</text>
        <dbReference type="Rhea" id="RHEA:26482"/>
        <dbReference type="Rhea" id="RHEA-COMP:10162"/>
        <dbReference type="Rhea" id="RHEA-COMP:10375"/>
        <dbReference type="ChEBI" id="CHEBI:33019"/>
        <dbReference type="ChEBI" id="CHEBI:57623"/>
        <dbReference type="ChEBI" id="CHEBI:74411"/>
        <dbReference type="ChEBI" id="CHEBI:74415"/>
        <dbReference type="EC" id="2.5.1.75"/>
    </reaction>
</comment>
<protein>
    <recommendedName>
        <fullName evidence="10">tRNA dimethylallyltransferase</fullName>
        <ecNumber evidence="10">2.5.1.75</ecNumber>
    </recommendedName>
    <alternativeName>
        <fullName evidence="10">Dimethylallyl diphosphate:tRNA dimethylallyltransferase</fullName>
        <shortName evidence="10">DMAPP:tRNA dimethylallyltransferase</shortName>
        <shortName evidence="10">DMATase</shortName>
    </alternativeName>
    <alternativeName>
        <fullName evidence="10">Isopentenyl-diphosphate:tRNA isopentenyltransferase</fullName>
        <shortName evidence="10">IPP transferase</shortName>
        <shortName evidence="10">IPPT</shortName>
        <shortName evidence="10">IPTase</shortName>
    </alternativeName>
</protein>
<keyword evidence="4 10" id="KW-0808">Transferase</keyword>
<evidence type="ECO:0000256" key="8">
    <source>
        <dbReference type="ARBA" id="ARBA00022842"/>
    </source>
</evidence>
<evidence type="ECO:0000256" key="2">
    <source>
        <dbReference type="ARBA" id="ARBA00003213"/>
    </source>
</evidence>
<dbReference type="NCBIfam" id="TIGR00174">
    <property type="entry name" value="miaA"/>
    <property type="match status" value="1"/>
</dbReference>
<dbReference type="HAMAP" id="MF_00185">
    <property type="entry name" value="IPP_trans"/>
    <property type="match status" value="1"/>
</dbReference>
<dbReference type="GO" id="GO:0005524">
    <property type="term" value="F:ATP binding"/>
    <property type="evidence" value="ECO:0007669"/>
    <property type="project" value="UniProtKB-UniRule"/>
</dbReference>
<feature type="binding site" evidence="10">
    <location>
        <begin position="15"/>
        <end position="20"/>
    </location>
    <ligand>
        <name>substrate</name>
    </ligand>
</feature>
<dbReference type="Gene3D" id="1.10.20.140">
    <property type="match status" value="1"/>
</dbReference>
<evidence type="ECO:0000313" key="14">
    <source>
        <dbReference type="EMBL" id="HJB41171.1"/>
    </source>
</evidence>
<gene>
    <name evidence="10 14" type="primary">miaA</name>
    <name evidence="14" type="ORF">H9945_01575</name>
</gene>
<comment type="caution">
    <text evidence="14">The sequence shown here is derived from an EMBL/GenBank/DDBJ whole genome shotgun (WGS) entry which is preliminary data.</text>
</comment>
<evidence type="ECO:0000256" key="6">
    <source>
        <dbReference type="ARBA" id="ARBA00022741"/>
    </source>
</evidence>
<evidence type="ECO:0000256" key="11">
    <source>
        <dbReference type="RuleBase" id="RU003783"/>
    </source>
</evidence>
<dbReference type="Proteomes" id="UP000886803">
    <property type="component" value="Unassembled WGS sequence"/>
</dbReference>
<dbReference type="EC" id="2.5.1.75" evidence="10"/>
<accession>A0A9D2M495</accession>
<reference evidence="14" key="1">
    <citation type="journal article" date="2021" name="PeerJ">
        <title>Extensive microbial diversity within the chicken gut microbiome revealed by metagenomics and culture.</title>
        <authorList>
            <person name="Gilroy R."/>
            <person name="Ravi A."/>
            <person name="Getino M."/>
            <person name="Pursley I."/>
            <person name="Horton D.L."/>
            <person name="Alikhan N.F."/>
            <person name="Baker D."/>
            <person name="Gharbi K."/>
            <person name="Hall N."/>
            <person name="Watson M."/>
            <person name="Adriaenssens E.M."/>
            <person name="Foster-Nyarko E."/>
            <person name="Jarju S."/>
            <person name="Secka A."/>
            <person name="Antonio M."/>
            <person name="Oren A."/>
            <person name="Chaudhuri R.R."/>
            <person name="La Ragione R."/>
            <person name="Hildebrand F."/>
            <person name="Pallen M.J."/>
        </authorList>
    </citation>
    <scope>NUCLEOTIDE SEQUENCE</scope>
    <source>
        <strain evidence="14">ChiBcec8-13705</strain>
    </source>
</reference>